<accession>A0A1I7Y1J7</accession>
<dbReference type="WBParaSite" id="L893_g11653.t1">
    <property type="protein sequence ID" value="L893_g11653.t1"/>
    <property type="gene ID" value="L893_g11653"/>
</dbReference>
<dbReference type="Proteomes" id="UP000095287">
    <property type="component" value="Unplaced"/>
</dbReference>
<organism evidence="2 3">
    <name type="scientific">Steinernema glaseri</name>
    <dbReference type="NCBI Taxonomy" id="37863"/>
    <lineage>
        <taxon>Eukaryota</taxon>
        <taxon>Metazoa</taxon>
        <taxon>Ecdysozoa</taxon>
        <taxon>Nematoda</taxon>
        <taxon>Chromadorea</taxon>
        <taxon>Rhabditida</taxon>
        <taxon>Tylenchina</taxon>
        <taxon>Panagrolaimomorpha</taxon>
        <taxon>Strongyloidoidea</taxon>
        <taxon>Steinernematidae</taxon>
        <taxon>Steinernema</taxon>
    </lineage>
</organism>
<keyword evidence="1" id="KW-0732">Signal</keyword>
<reference evidence="3" key="1">
    <citation type="submission" date="2016-11" db="UniProtKB">
        <authorList>
            <consortium name="WormBaseParasite"/>
        </authorList>
    </citation>
    <scope>IDENTIFICATION</scope>
</reference>
<dbReference type="AlphaFoldDB" id="A0A1I7Y1J7"/>
<proteinExistence type="predicted"/>
<keyword evidence="2" id="KW-1185">Reference proteome</keyword>
<feature type="chain" id="PRO_5009311600" evidence="1">
    <location>
        <begin position="20"/>
        <end position="77"/>
    </location>
</feature>
<protein>
    <submittedName>
        <fullName evidence="3">BPTI/Kunitz inhibitor domain-containing protein</fullName>
    </submittedName>
</protein>
<evidence type="ECO:0000313" key="3">
    <source>
        <dbReference type="WBParaSite" id="L893_g11653.t1"/>
    </source>
</evidence>
<sequence>MKVALFLLLLGFFTTLSVTLDSSQELNSGEDLCYWSDCFMSFAGFEGNRCKEGFKSERSTSCWEYAFSYVKQYCCPK</sequence>
<feature type="signal peptide" evidence="1">
    <location>
        <begin position="1"/>
        <end position="19"/>
    </location>
</feature>
<evidence type="ECO:0000313" key="2">
    <source>
        <dbReference type="Proteomes" id="UP000095287"/>
    </source>
</evidence>
<evidence type="ECO:0000256" key="1">
    <source>
        <dbReference type="SAM" id="SignalP"/>
    </source>
</evidence>
<name>A0A1I7Y1J7_9BILA</name>